<dbReference type="PANTHER" id="PTHR15343">
    <property type="entry name" value="CD7"/>
    <property type="match status" value="1"/>
</dbReference>
<feature type="non-terminal residue" evidence="3">
    <location>
        <position position="155"/>
    </location>
</feature>
<dbReference type="InterPro" id="IPR003599">
    <property type="entry name" value="Ig_sub"/>
</dbReference>
<reference evidence="3" key="1">
    <citation type="submission" date="2022-08" db="EMBL/GenBank/DDBJ databases">
        <title>Genome sequencing of akame (Lates japonicus).</title>
        <authorList>
            <person name="Hashiguchi Y."/>
            <person name="Takahashi H."/>
        </authorList>
    </citation>
    <scope>NUCLEOTIDE SEQUENCE</scope>
    <source>
        <strain evidence="3">Kochi</strain>
    </source>
</reference>
<comment type="caution">
    <text evidence="3">The sequence shown here is derived from an EMBL/GenBank/DDBJ whole genome shotgun (WGS) entry which is preliminary data.</text>
</comment>
<feature type="signal peptide" evidence="1">
    <location>
        <begin position="1"/>
        <end position="20"/>
    </location>
</feature>
<dbReference type="InterPro" id="IPR007110">
    <property type="entry name" value="Ig-like_dom"/>
</dbReference>
<dbReference type="InterPro" id="IPR013783">
    <property type="entry name" value="Ig-like_fold"/>
</dbReference>
<dbReference type="EMBL" id="BRZM01002450">
    <property type="protein sequence ID" value="GLD74729.1"/>
    <property type="molecule type" value="Genomic_DNA"/>
</dbReference>
<dbReference type="Gene3D" id="2.60.40.10">
    <property type="entry name" value="Immunoglobulins"/>
    <property type="match status" value="1"/>
</dbReference>
<dbReference type="AlphaFoldDB" id="A0AAD3RLD5"/>
<dbReference type="Proteomes" id="UP001279410">
    <property type="component" value="Unassembled WGS sequence"/>
</dbReference>
<dbReference type="Pfam" id="PF07686">
    <property type="entry name" value="V-set"/>
    <property type="match status" value="1"/>
</dbReference>
<dbReference type="InterPro" id="IPR039090">
    <property type="entry name" value="CD7"/>
</dbReference>
<dbReference type="InterPro" id="IPR036179">
    <property type="entry name" value="Ig-like_dom_sf"/>
</dbReference>
<evidence type="ECO:0000259" key="2">
    <source>
        <dbReference type="PROSITE" id="PS50835"/>
    </source>
</evidence>
<feature type="domain" description="Ig-like" evidence="2">
    <location>
        <begin position="1"/>
        <end position="122"/>
    </location>
</feature>
<dbReference type="GO" id="GO:0016020">
    <property type="term" value="C:membrane"/>
    <property type="evidence" value="ECO:0007669"/>
    <property type="project" value="InterPro"/>
</dbReference>
<feature type="chain" id="PRO_5042099748" description="Ig-like domain-containing protein" evidence="1">
    <location>
        <begin position="21"/>
        <end position="155"/>
    </location>
</feature>
<keyword evidence="4" id="KW-1185">Reference proteome</keyword>
<dbReference type="SMART" id="SM00409">
    <property type="entry name" value="IG"/>
    <property type="match status" value="1"/>
</dbReference>
<organism evidence="3 4">
    <name type="scientific">Lates japonicus</name>
    <name type="common">Japanese lates</name>
    <dbReference type="NCBI Taxonomy" id="270547"/>
    <lineage>
        <taxon>Eukaryota</taxon>
        <taxon>Metazoa</taxon>
        <taxon>Chordata</taxon>
        <taxon>Craniata</taxon>
        <taxon>Vertebrata</taxon>
        <taxon>Euteleostomi</taxon>
        <taxon>Actinopterygii</taxon>
        <taxon>Neopterygii</taxon>
        <taxon>Teleostei</taxon>
        <taxon>Neoteleostei</taxon>
        <taxon>Acanthomorphata</taxon>
        <taxon>Carangaria</taxon>
        <taxon>Carangaria incertae sedis</taxon>
        <taxon>Centropomidae</taxon>
        <taxon>Lates</taxon>
    </lineage>
</organism>
<dbReference type="SUPFAM" id="SSF48726">
    <property type="entry name" value="Immunoglobulin"/>
    <property type="match status" value="1"/>
</dbReference>
<accession>A0AAD3RLD5</accession>
<sequence length="155" mass="16886">MSAVWLKLITILCLSCTAQGDPGSDGVVWSEVGQAITIQCQSSQTPQDSLTLTKGLNEDAEAVFVDRITQNFRIADPFKGRLQLNSLFPIVDIRIKNLTSNDTGPYWCVYKRFDMHSSQIITTKGKGSVLLVVTDAASAALSPRPHNPNEPALLP</sequence>
<dbReference type="GO" id="GO:0002250">
    <property type="term" value="P:adaptive immune response"/>
    <property type="evidence" value="ECO:0007669"/>
    <property type="project" value="InterPro"/>
</dbReference>
<proteinExistence type="predicted"/>
<protein>
    <recommendedName>
        <fullName evidence="2">Ig-like domain-containing protein</fullName>
    </recommendedName>
</protein>
<dbReference type="GO" id="GO:0038023">
    <property type="term" value="F:signaling receptor activity"/>
    <property type="evidence" value="ECO:0007669"/>
    <property type="project" value="InterPro"/>
</dbReference>
<keyword evidence="1" id="KW-0732">Signal</keyword>
<gene>
    <name evidence="3" type="ORF">AKAME5_002606100</name>
</gene>
<evidence type="ECO:0000313" key="4">
    <source>
        <dbReference type="Proteomes" id="UP001279410"/>
    </source>
</evidence>
<evidence type="ECO:0000313" key="3">
    <source>
        <dbReference type="EMBL" id="GLD74729.1"/>
    </source>
</evidence>
<name>A0AAD3RLD5_LATJO</name>
<dbReference type="PROSITE" id="PS50835">
    <property type="entry name" value="IG_LIKE"/>
    <property type="match status" value="1"/>
</dbReference>
<evidence type="ECO:0000256" key="1">
    <source>
        <dbReference type="SAM" id="SignalP"/>
    </source>
</evidence>
<dbReference type="InterPro" id="IPR013106">
    <property type="entry name" value="Ig_V-set"/>
</dbReference>
<dbReference type="PANTHER" id="PTHR15343:SF0">
    <property type="entry name" value="T-CELL ANTIGEN CD7"/>
    <property type="match status" value="1"/>
</dbReference>